<reference evidence="9 10" key="1">
    <citation type="submission" date="2022-01" db="EMBL/GenBank/DDBJ databases">
        <title>A chromosomal length assembly of Cordylochernes scorpioides.</title>
        <authorList>
            <person name="Zeh D."/>
            <person name="Zeh J."/>
        </authorList>
    </citation>
    <scope>NUCLEOTIDE SEQUENCE [LARGE SCALE GENOMIC DNA]</scope>
    <source>
        <strain evidence="9">IN4F17</strain>
        <tissue evidence="9">Whole Body</tissue>
    </source>
</reference>
<dbReference type="Gene3D" id="3.30.200.20">
    <property type="entry name" value="Phosphorylase Kinase, domain 1"/>
    <property type="match status" value="1"/>
</dbReference>
<dbReference type="CDD" id="cd05123">
    <property type="entry name" value="STKc_AGC"/>
    <property type="match status" value="1"/>
</dbReference>
<keyword evidence="2" id="KW-0597">Phosphoprotein</keyword>
<dbReference type="InterPro" id="IPR017441">
    <property type="entry name" value="Protein_kinase_ATP_BS"/>
</dbReference>
<name>A0ABY6LHI6_9ARAC</name>
<evidence type="ECO:0000256" key="4">
    <source>
        <dbReference type="ARBA" id="ARBA00022741"/>
    </source>
</evidence>
<proteinExistence type="predicted"/>
<feature type="binding site" evidence="7">
    <location>
        <position position="270"/>
    </location>
    <ligand>
        <name>ATP</name>
        <dbReference type="ChEBI" id="CHEBI:30616"/>
    </ligand>
</feature>
<evidence type="ECO:0000256" key="6">
    <source>
        <dbReference type="ARBA" id="ARBA00022840"/>
    </source>
</evidence>
<evidence type="ECO:0000256" key="7">
    <source>
        <dbReference type="PROSITE-ProRule" id="PRU10141"/>
    </source>
</evidence>
<accession>A0ABY6LHI6</accession>
<evidence type="ECO:0000256" key="2">
    <source>
        <dbReference type="ARBA" id="ARBA00022553"/>
    </source>
</evidence>
<evidence type="ECO:0000256" key="5">
    <source>
        <dbReference type="ARBA" id="ARBA00022777"/>
    </source>
</evidence>
<dbReference type="Gene3D" id="1.10.510.10">
    <property type="entry name" value="Transferase(Phosphotransferase) domain 1"/>
    <property type="match status" value="2"/>
</dbReference>
<dbReference type="Proteomes" id="UP001235939">
    <property type="component" value="Chromosome 19"/>
</dbReference>
<protein>
    <submittedName>
        <fullName evidence="9">RPS6KB2</fullName>
    </submittedName>
</protein>
<dbReference type="PROSITE" id="PS50011">
    <property type="entry name" value="PROTEIN_KINASE_DOM"/>
    <property type="match status" value="2"/>
</dbReference>
<evidence type="ECO:0000259" key="8">
    <source>
        <dbReference type="PROSITE" id="PS50011"/>
    </source>
</evidence>
<dbReference type="Pfam" id="PF00069">
    <property type="entry name" value="Pkinase"/>
    <property type="match status" value="2"/>
</dbReference>
<dbReference type="InterPro" id="IPR045270">
    <property type="entry name" value="STKc_AGC"/>
</dbReference>
<dbReference type="InterPro" id="IPR011009">
    <property type="entry name" value="Kinase-like_dom_sf"/>
</dbReference>
<dbReference type="SMART" id="SM00220">
    <property type="entry name" value="S_TKc"/>
    <property type="match status" value="2"/>
</dbReference>
<keyword evidence="6 7" id="KW-0067">ATP-binding</keyword>
<evidence type="ECO:0000256" key="3">
    <source>
        <dbReference type="ARBA" id="ARBA00022679"/>
    </source>
</evidence>
<sequence>MELVKGRDLYHYMNKWKNFSEEASRFYAAETAIAINYLHSHHVIHRDVKPENILINFDGHIKLVDYGLSKTDIYPGDMTTKICGTVQYMAPEIWKDIGYSYSVDWWALGVILFEIMTGITAKTAPDTREEARWAASLNIILKAVTTPKQLSNDAISVVKQFLRPNPKDRLGSNHEYGYANIQIHPFFQPLSFSSLEQKENIFGLEKRLPYESKKDEPIESQRSEDLPITRTIRLEDFHKFKKIGSGAFGTVRIVKDRKTNKVYARKTIKKKEGFQDTFRAEEKVLKICKGFPFLIELVASFEGLKKNYLVMELVKGRDLYHYMNKWKNFSEEASRFYAAETAIAINYLHSHHVIHRDVKPENILINFDGHIKLVDYGLSKTDIYPGDMTTKICGTVQYMAPEIWKDVGYSYSVDWWALGVILFEIMTGITAKTAPDTREEARWAASLNIILKAVTTPKQLSNDAISVVKQFLRPNPKDRLGSNHEYGYANIQIHPFFQPLSFSSLEQKLVEPPYIPDYRDFRM</sequence>
<keyword evidence="3" id="KW-0808">Transferase</keyword>
<evidence type="ECO:0000313" key="10">
    <source>
        <dbReference type="Proteomes" id="UP001235939"/>
    </source>
</evidence>
<dbReference type="PANTHER" id="PTHR24351">
    <property type="entry name" value="RIBOSOMAL PROTEIN S6 KINASE"/>
    <property type="match status" value="1"/>
</dbReference>
<dbReference type="EMBL" id="CP092881">
    <property type="protein sequence ID" value="UYV80636.1"/>
    <property type="molecule type" value="Genomic_DNA"/>
</dbReference>
<feature type="domain" description="Protein kinase" evidence="8">
    <location>
        <begin position="1"/>
        <end position="187"/>
    </location>
</feature>
<keyword evidence="4 7" id="KW-0547">Nucleotide-binding</keyword>
<dbReference type="InterPro" id="IPR000719">
    <property type="entry name" value="Prot_kinase_dom"/>
</dbReference>
<keyword evidence="5" id="KW-0418">Kinase</keyword>
<keyword evidence="10" id="KW-1185">Reference proteome</keyword>
<organism evidence="9 10">
    <name type="scientific">Cordylochernes scorpioides</name>
    <dbReference type="NCBI Taxonomy" id="51811"/>
    <lineage>
        <taxon>Eukaryota</taxon>
        <taxon>Metazoa</taxon>
        <taxon>Ecdysozoa</taxon>
        <taxon>Arthropoda</taxon>
        <taxon>Chelicerata</taxon>
        <taxon>Arachnida</taxon>
        <taxon>Pseudoscorpiones</taxon>
        <taxon>Cheliferoidea</taxon>
        <taxon>Chernetidae</taxon>
        <taxon>Cordylochernes</taxon>
    </lineage>
</organism>
<dbReference type="SUPFAM" id="SSF56112">
    <property type="entry name" value="Protein kinase-like (PK-like)"/>
    <property type="match status" value="2"/>
</dbReference>
<dbReference type="PROSITE" id="PS00108">
    <property type="entry name" value="PROTEIN_KINASE_ST"/>
    <property type="match status" value="2"/>
</dbReference>
<dbReference type="PROSITE" id="PS00107">
    <property type="entry name" value="PROTEIN_KINASE_ATP"/>
    <property type="match status" value="1"/>
</dbReference>
<dbReference type="InterPro" id="IPR008271">
    <property type="entry name" value="Ser/Thr_kinase_AS"/>
</dbReference>
<evidence type="ECO:0000256" key="1">
    <source>
        <dbReference type="ARBA" id="ARBA00022527"/>
    </source>
</evidence>
<feature type="domain" description="Protein kinase" evidence="8">
    <location>
        <begin position="237"/>
        <end position="497"/>
    </location>
</feature>
<keyword evidence="1" id="KW-0723">Serine/threonine-protein kinase</keyword>
<evidence type="ECO:0000313" key="9">
    <source>
        <dbReference type="EMBL" id="UYV80636.1"/>
    </source>
</evidence>
<gene>
    <name evidence="9" type="ORF">LAZ67_19001171</name>
</gene>